<protein>
    <submittedName>
        <fullName evidence="1">Uncharacterized protein</fullName>
    </submittedName>
</protein>
<dbReference type="Gramene" id="FCD_00001619-RA">
    <property type="protein sequence ID" value="FCD_00001619-RA:cds"/>
    <property type="gene ID" value="FCD_00001619"/>
</dbReference>
<dbReference type="EMBL" id="BTGU01000014">
    <property type="protein sequence ID" value="GMN42399.1"/>
    <property type="molecule type" value="Genomic_DNA"/>
</dbReference>
<sequence length="76" mass="8369">MSEKIKNLVPGDDDLLCLSVGEVAIDGGENARRSLEREAVEVHGRVSESNLTARVWKNGEEEEGVGVFKWMKIIGD</sequence>
<dbReference type="AlphaFoldDB" id="A0AA88DHX2"/>
<proteinExistence type="predicted"/>
<keyword evidence="2" id="KW-1185">Reference proteome</keyword>
<comment type="caution">
    <text evidence="1">The sequence shown here is derived from an EMBL/GenBank/DDBJ whole genome shotgun (WGS) entry which is preliminary data.</text>
</comment>
<dbReference type="Proteomes" id="UP001187192">
    <property type="component" value="Unassembled WGS sequence"/>
</dbReference>
<gene>
    <name evidence="1" type="ORF">TIFTF001_011608</name>
</gene>
<evidence type="ECO:0000313" key="2">
    <source>
        <dbReference type="Proteomes" id="UP001187192"/>
    </source>
</evidence>
<name>A0AA88DHX2_FICCA</name>
<accession>A0AA88DHX2</accession>
<reference evidence="1" key="1">
    <citation type="submission" date="2023-07" db="EMBL/GenBank/DDBJ databases">
        <title>draft genome sequence of fig (Ficus carica).</title>
        <authorList>
            <person name="Takahashi T."/>
            <person name="Nishimura K."/>
        </authorList>
    </citation>
    <scope>NUCLEOTIDE SEQUENCE</scope>
</reference>
<evidence type="ECO:0000313" key="1">
    <source>
        <dbReference type="EMBL" id="GMN42399.1"/>
    </source>
</evidence>
<organism evidence="1 2">
    <name type="scientific">Ficus carica</name>
    <name type="common">Common fig</name>
    <dbReference type="NCBI Taxonomy" id="3494"/>
    <lineage>
        <taxon>Eukaryota</taxon>
        <taxon>Viridiplantae</taxon>
        <taxon>Streptophyta</taxon>
        <taxon>Embryophyta</taxon>
        <taxon>Tracheophyta</taxon>
        <taxon>Spermatophyta</taxon>
        <taxon>Magnoliopsida</taxon>
        <taxon>eudicotyledons</taxon>
        <taxon>Gunneridae</taxon>
        <taxon>Pentapetalae</taxon>
        <taxon>rosids</taxon>
        <taxon>fabids</taxon>
        <taxon>Rosales</taxon>
        <taxon>Moraceae</taxon>
        <taxon>Ficeae</taxon>
        <taxon>Ficus</taxon>
    </lineage>
</organism>